<protein>
    <recommendedName>
        <fullName evidence="8">Peptidase M24</fullName>
    </recommendedName>
</protein>
<dbReference type="PANTHER" id="PTHR46112">
    <property type="entry name" value="AMINOPEPTIDASE"/>
    <property type="match status" value="1"/>
</dbReference>
<proteinExistence type="inferred from homology"/>
<comment type="caution">
    <text evidence="6">The sequence shown here is derived from an EMBL/GenBank/DDBJ whole genome shotgun (WGS) entry which is preliminary data.</text>
</comment>
<sequence>MVESGGTIWERYGFEHGESFANMITLQTVKSRLVQMQNVLKERRYSGALFSSAMTIRYLTGFAGLSPEEREVLLVVLPNRTVLCCPMMYEELARDLTVVKNGMVEISVDTQRQGLLKCAVGILDPASTTKIGIEESNLRVSEMKKLESLLEILSPQLEFVNISGIVETIRSVKDTEELKTLKNAQELTIKTFDRFERELLGIDYTKLTELDCAEKIRHIALELGADGLAFESIVASGASASQPHYQSAHKHIEDNAVLLVDMGVKVDGYNGDYTRTILLGTVDEELHRIHRAVTETNQQCQKACVAGVTGEKLYELQRSIYTKHQLDPNMPHSLGHGLGLEVHEQPLLRPNPQQILAKNMVVTIEPGYYEPGKFGVRVEDVVVI</sequence>
<evidence type="ECO:0000256" key="1">
    <source>
        <dbReference type="ARBA" id="ARBA00022723"/>
    </source>
</evidence>
<dbReference type="GO" id="GO:0046872">
    <property type="term" value="F:metal ion binding"/>
    <property type="evidence" value="ECO:0007669"/>
    <property type="project" value="UniProtKB-KW"/>
</dbReference>
<dbReference type="InterPro" id="IPR050659">
    <property type="entry name" value="Peptidase_M24B"/>
</dbReference>
<dbReference type="SUPFAM" id="SSF55920">
    <property type="entry name" value="Creatinase/aminopeptidase"/>
    <property type="match status" value="1"/>
</dbReference>
<feature type="domain" description="Peptidase M24" evidence="4">
    <location>
        <begin position="181"/>
        <end position="384"/>
    </location>
</feature>
<evidence type="ECO:0000259" key="5">
    <source>
        <dbReference type="Pfam" id="PF01321"/>
    </source>
</evidence>
<name>A0A0G1B0K4_9BACT</name>
<dbReference type="Gene3D" id="3.90.230.10">
    <property type="entry name" value="Creatinase/methionine aminopeptidase superfamily"/>
    <property type="match status" value="1"/>
</dbReference>
<dbReference type="Proteomes" id="UP000034160">
    <property type="component" value="Unassembled WGS sequence"/>
</dbReference>
<organism evidence="6 7">
    <name type="scientific">Candidatus Amesbacteria bacterium GW2011_GWA2_42_12</name>
    <dbReference type="NCBI Taxonomy" id="1618356"/>
    <lineage>
        <taxon>Bacteria</taxon>
        <taxon>Candidatus Amesiibacteriota</taxon>
    </lineage>
</organism>
<dbReference type="EMBL" id="LCCN01000023">
    <property type="protein sequence ID" value="KKS31068.1"/>
    <property type="molecule type" value="Genomic_DNA"/>
</dbReference>
<dbReference type="InterPro" id="IPR029149">
    <property type="entry name" value="Creatin/AminoP/Spt16_N"/>
</dbReference>
<evidence type="ECO:0000313" key="6">
    <source>
        <dbReference type="EMBL" id="KKS31068.1"/>
    </source>
</evidence>
<feature type="domain" description="Creatinase N-terminal" evidence="5">
    <location>
        <begin position="32"/>
        <end position="172"/>
    </location>
</feature>
<reference evidence="6 7" key="1">
    <citation type="journal article" date="2015" name="Nature">
        <title>rRNA introns, odd ribosomes, and small enigmatic genomes across a large radiation of phyla.</title>
        <authorList>
            <person name="Brown C.T."/>
            <person name="Hug L.A."/>
            <person name="Thomas B.C."/>
            <person name="Sharon I."/>
            <person name="Castelle C.J."/>
            <person name="Singh A."/>
            <person name="Wilkins M.J."/>
            <person name="Williams K.H."/>
            <person name="Banfield J.F."/>
        </authorList>
    </citation>
    <scope>NUCLEOTIDE SEQUENCE [LARGE SCALE GENOMIC DNA]</scope>
</reference>
<dbReference type="Gene3D" id="3.40.350.10">
    <property type="entry name" value="Creatinase/prolidase N-terminal domain"/>
    <property type="match status" value="1"/>
</dbReference>
<dbReference type="GO" id="GO:0016787">
    <property type="term" value="F:hydrolase activity"/>
    <property type="evidence" value="ECO:0007669"/>
    <property type="project" value="UniProtKB-KW"/>
</dbReference>
<evidence type="ECO:0000313" key="7">
    <source>
        <dbReference type="Proteomes" id="UP000034160"/>
    </source>
</evidence>
<evidence type="ECO:0000256" key="3">
    <source>
        <dbReference type="RuleBase" id="RU000590"/>
    </source>
</evidence>
<dbReference type="PROSITE" id="PS00491">
    <property type="entry name" value="PROLINE_PEPTIDASE"/>
    <property type="match status" value="1"/>
</dbReference>
<dbReference type="STRING" id="1618356.UU93_C0023G0005"/>
<dbReference type="SUPFAM" id="SSF53092">
    <property type="entry name" value="Creatinase/prolidase N-terminal domain"/>
    <property type="match status" value="1"/>
</dbReference>
<keyword evidence="1 3" id="KW-0479">Metal-binding</keyword>
<dbReference type="Pfam" id="PF01321">
    <property type="entry name" value="Creatinase_N"/>
    <property type="match status" value="1"/>
</dbReference>
<dbReference type="InterPro" id="IPR001131">
    <property type="entry name" value="Peptidase_M24B_aminopep-P_CS"/>
</dbReference>
<gene>
    <name evidence="6" type="ORF">UU93_C0023G0005</name>
</gene>
<dbReference type="PANTHER" id="PTHR46112:SF3">
    <property type="entry name" value="AMINOPEPTIDASE YPDF"/>
    <property type="match status" value="1"/>
</dbReference>
<dbReference type="AlphaFoldDB" id="A0A0G1B0K4"/>
<dbReference type="InterPro" id="IPR000587">
    <property type="entry name" value="Creatinase_N"/>
</dbReference>
<dbReference type="InterPro" id="IPR000994">
    <property type="entry name" value="Pept_M24"/>
</dbReference>
<dbReference type="Pfam" id="PF00557">
    <property type="entry name" value="Peptidase_M24"/>
    <property type="match status" value="1"/>
</dbReference>
<evidence type="ECO:0000259" key="4">
    <source>
        <dbReference type="Pfam" id="PF00557"/>
    </source>
</evidence>
<accession>A0A0G1B0K4</accession>
<keyword evidence="2" id="KW-0378">Hydrolase</keyword>
<comment type="similarity">
    <text evidence="3">Belongs to the peptidase M24B family.</text>
</comment>
<evidence type="ECO:0000256" key="2">
    <source>
        <dbReference type="ARBA" id="ARBA00022801"/>
    </source>
</evidence>
<evidence type="ECO:0008006" key="8">
    <source>
        <dbReference type="Google" id="ProtNLM"/>
    </source>
</evidence>
<dbReference type="InterPro" id="IPR036005">
    <property type="entry name" value="Creatinase/aminopeptidase-like"/>
</dbReference>